<gene>
    <name evidence="1" type="ORF">C2G38_2167774</name>
</gene>
<proteinExistence type="predicted"/>
<dbReference type="OrthoDB" id="2430921at2759"/>
<dbReference type="EMBL" id="QKWP01000204">
    <property type="protein sequence ID" value="RIB24715.1"/>
    <property type="molecule type" value="Genomic_DNA"/>
</dbReference>
<dbReference type="AlphaFoldDB" id="A0A397VQB8"/>
<sequence>MYVVKQQLSAEFSAHVEKLTVDFTTWDAIFVVEGQRIPTMVNTVIETVNEITTNYESLHDQSSGSSSGFSGSSLSSSSGSSQLSFSDIISTTRKHFKILFDKIMADNNYSLDDMCNMVFVEICRPFSYIYKLIKLYL</sequence>
<dbReference type="Proteomes" id="UP000266673">
    <property type="component" value="Unassembled WGS sequence"/>
</dbReference>
<reference evidence="1 2" key="1">
    <citation type="submission" date="2018-06" db="EMBL/GenBank/DDBJ databases">
        <title>Comparative genomics reveals the genomic features of Rhizophagus irregularis, R. cerebriforme, R. diaphanum and Gigaspora rosea, and their symbiotic lifestyle signature.</title>
        <authorList>
            <person name="Morin E."/>
            <person name="San Clemente H."/>
            <person name="Chen E.C.H."/>
            <person name="De La Providencia I."/>
            <person name="Hainaut M."/>
            <person name="Kuo A."/>
            <person name="Kohler A."/>
            <person name="Murat C."/>
            <person name="Tang N."/>
            <person name="Roy S."/>
            <person name="Loubradou J."/>
            <person name="Henrissat B."/>
            <person name="Grigoriev I.V."/>
            <person name="Corradi N."/>
            <person name="Roux C."/>
            <person name="Martin F.M."/>
        </authorList>
    </citation>
    <scope>NUCLEOTIDE SEQUENCE [LARGE SCALE GENOMIC DNA]</scope>
    <source>
        <strain evidence="1 2">DAOM 194757</strain>
    </source>
</reference>
<protein>
    <submittedName>
        <fullName evidence="1">Uncharacterized protein</fullName>
    </submittedName>
</protein>
<accession>A0A397VQB8</accession>
<comment type="caution">
    <text evidence="1">The sequence shown here is derived from an EMBL/GenBank/DDBJ whole genome shotgun (WGS) entry which is preliminary data.</text>
</comment>
<name>A0A397VQB8_9GLOM</name>
<organism evidence="1 2">
    <name type="scientific">Gigaspora rosea</name>
    <dbReference type="NCBI Taxonomy" id="44941"/>
    <lineage>
        <taxon>Eukaryota</taxon>
        <taxon>Fungi</taxon>
        <taxon>Fungi incertae sedis</taxon>
        <taxon>Mucoromycota</taxon>
        <taxon>Glomeromycotina</taxon>
        <taxon>Glomeromycetes</taxon>
        <taxon>Diversisporales</taxon>
        <taxon>Gigasporaceae</taxon>
        <taxon>Gigaspora</taxon>
    </lineage>
</organism>
<evidence type="ECO:0000313" key="2">
    <source>
        <dbReference type="Proteomes" id="UP000266673"/>
    </source>
</evidence>
<evidence type="ECO:0000313" key="1">
    <source>
        <dbReference type="EMBL" id="RIB24715.1"/>
    </source>
</evidence>
<keyword evidence="2" id="KW-1185">Reference proteome</keyword>